<evidence type="ECO:0000313" key="2">
    <source>
        <dbReference type="Proteomes" id="UP001501074"/>
    </source>
</evidence>
<dbReference type="EMBL" id="BAAAZO010000012">
    <property type="protein sequence ID" value="GAA3636777.1"/>
    <property type="molecule type" value="Genomic_DNA"/>
</dbReference>
<sequence length="87" mass="9809">MNALSPMLSRDDLFESEFEDEEVAEESEPVVAVTRDAQTGYVSVVLNERARQALSAVMKCIDDDCLSENYDYSWDAERVLESLRAAL</sequence>
<accession>A0ABP7ANE7</accession>
<reference evidence="2" key="1">
    <citation type="journal article" date="2019" name="Int. J. Syst. Evol. Microbiol.">
        <title>The Global Catalogue of Microorganisms (GCM) 10K type strain sequencing project: providing services to taxonomists for standard genome sequencing and annotation.</title>
        <authorList>
            <consortium name="The Broad Institute Genomics Platform"/>
            <consortium name="The Broad Institute Genome Sequencing Center for Infectious Disease"/>
            <person name="Wu L."/>
            <person name="Ma J."/>
        </authorList>
    </citation>
    <scope>NUCLEOTIDE SEQUENCE [LARGE SCALE GENOMIC DNA]</scope>
    <source>
        <strain evidence="2">JCM 16902</strain>
    </source>
</reference>
<protein>
    <submittedName>
        <fullName evidence="1">Uncharacterized protein</fullName>
    </submittedName>
</protein>
<organism evidence="1 2">
    <name type="scientific">Kineosporia mesophila</name>
    <dbReference type="NCBI Taxonomy" id="566012"/>
    <lineage>
        <taxon>Bacteria</taxon>
        <taxon>Bacillati</taxon>
        <taxon>Actinomycetota</taxon>
        <taxon>Actinomycetes</taxon>
        <taxon>Kineosporiales</taxon>
        <taxon>Kineosporiaceae</taxon>
        <taxon>Kineosporia</taxon>
    </lineage>
</organism>
<dbReference type="Proteomes" id="UP001501074">
    <property type="component" value="Unassembled WGS sequence"/>
</dbReference>
<gene>
    <name evidence="1" type="ORF">GCM10022223_64170</name>
</gene>
<dbReference type="RefSeq" id="WP_231481799.1">
    <property type="nucleotide sequence ID" value="NZ_BAAAZO010000012.1"/>
</dbReference>
<proteinExistence type="predicted"/>
<comment type="caution">
    <text evidence="1">The sequence shown here is derived from an EMBL/GenBank/DDBJ whole genome shotgun (WGS) entry which is preliminary data.</text>
</comment>
<evidence type="ECO:0000313" key="1">
    <source>
        <dbReference type="EMBL" id="GAA3636777.1"/>
    </source>
</evidence>
<keyword evidence="2" id="KW-1185">Reference proteome</keyword>
<name>A0ABP7ANE7_9ACTN</name>